<dbReference type="InParanoid" id="A0A0D2WYT6"/>
<evidence type="ECO:0000256" key="1">
    <source>
        <dbReference type="SAM" id="MobiDB-lite"/>
    </source>
</evidence>
<organism evidence="2 3">
    <name type="scientific">Capsaspora owczarzaki (strain ATCC 30864)</name>
    <dbReference type="NCBI Taxonomy" id="595528"/>
    <lineage>
        <taxon>Eukaryota</taxon>
        <taxon>Filasterea</taxon>
        <taxon>Capsaspora</taxon>
    </lineage>
</organism>
<evidence type="ECO:0000313" key="3">
    <source>
        <dbReference type="Proteomes" id="UP000008743"/>
    </source>
</evidence>
<feature type="compositionally biased region" description="Low complexity" evidence="1">
    <location>
        <begin position="179"/>
        <end position="192"/>
    </location>
</feature>
<dbReference type="EMBL" id="KE346377">
    <property type="protein sequence ID" value="KJE98228.1"/>
    <property type="molecule type" value="Genomic_DNA"/>
</dbReference>
<dbReference type="eggNOG" id="ENOG502QR8K">
    <property type="taxonomic scope" value="Eukaryota"/>
</dbReference>
<dbReference type="STRING" id="595528.A0A0D2WYT6"/>
<proteinExistence type="predicted"/>
<dbReference type="PANTHER" id="PTHR36960:SF1">
    <property type="entry name" value="SI:DKEY-32E6.3"/>
    <property type="match status" value="1"/>
</dbReference>
<dbReference type="OrthoDB" id="417678at2759"/>
<evidence type="ECO:0000313" key="2">
    <source>
        <dbReference type="EMBL" id="KJE98228.1"/>
    </source>
</evidence>
<dbReference type="RefSeq" id="XP_011270903.1">
    <property type="nucleotide sequence ID" value="XM_011272601.1"/>
</dbReference>
<sequence length="462" mass="51134">MHVVLHFDVNKTVVMDDAAGSKDFIDILNEVLAESCWGRVALNGRGAPTSADPATDPAPPASSPKRKSSRTESMAKAAEVAPVASTWTILADCEIQSESPEPDNPAVMNYSDYVHKILYPMSEIRKDDASPQDFEAQLADTKATKLKRAELITRFTQRGQPGHALASKIEELDAALTASASSSSLSPESDATAPRRITRKRAHEPERYVLVPAFLDLLVFLDKHRLFHSQAPAELDAGGNDPRGTTFSIAFRTFGDDIQRIIQDLNRFCEGRHPMYPQVRLDGSNGSADLRILNNDAVGCFYRCGPSSDDSYLIQGTIEKPPRMAAGIQHYADNHPGLPVIQGFAAIHAAIGALVCTHSCIALRDYFEWWSANRESISSGKLLLVGDDLPFESMFFDDNFRDDEKGHIKNIVDVRDMATEEAVHVSESINRHVFTVKPFGVITDRRYFIRRVCQRFDLTNVA</sequence>
<dbReference type="OMA" id="METKHVL"/>
<feature type="region of interest" description="Disordered" evidence="1">
    <location>
        <begin position="47"/>
        <end position="76"/>
    </location>
</feature>
<dbReference type="PhylomeDB" id="A0A0D2WYT6"/>
<name>A0A0D2WYT6_CAPO3</name>
<protein>
    <submittedName>
        <fullName evidence="2">Uncharacterized protein</fullName>
    </submittedName>
</protein>
<keyword evidence="3" id="KW-1185">Reference proteome</keyword>
<feature type="region of interest" description="Disordered" evidence="1">
    <location>
        <begin position="179"/>
        <end position="199"/>
    </location>
</feature>
<dbReference type="Proteomes" id="UP000008743">
    <property type="component" value="Unassembled WGS sequence"/>
</dbReference>
<dbReference type="AlphaFoldDB" id="A0A0D2WYT6"/>
<gene>
    <name evidence="2" type="ORF">CAOG_009186</name>
</gene>
<reference evidence="3" key="1">
    <citation type="submission" date="2011-02" db="EMBL/GenBank/DDBJ databases">
        <title>The Genome Sequence of Capsaspora owczarzaki ATCC 30864.</title>
        <authorList>
            <person name="Russ C."/>
            <person name="Cuomo C."/>
            <person name="Burger G."/>
            <person name="Gray M.W."/>
            <person name="Holland P.W.H."/>
            <person name="King N."/>
            <person name="Lang F.B.F."/>
            <person name="Roger A.J."/>
            <person name="Ruiz-Trillo I."/>
            <person name="Young S.K."/>
            <person name="Zeng Q."/>
            <person name="Gargeya S."/>
            <person name="Alvarado L."/>
            <person name="Berlin A."/>
            <person name="Chapman S.B."/>
            <person name="Chen Z."/>
            <person name="Freedman E."/>
            <person name="Gellesch M."/>
            <person name="Goldberg J."/>
            <person name="Griggs A."/>
            <person name="Gujja S."/>
            <person name="Heilman E."/>
            <person name="Heiman D."/>
            <person name="Howarth C."/>
            <person name="Mehta T."/>
            <person name="Neiman D."/>
            <person name="Pearson M."/>
            <person name="Roberts A."/>
            <person name="Saif S."/>
            <person name="Shea T."/>
            <person name="Shenoy N."/>
            <person name="Sisk P."/>
            <person name="Stolte C."/>
            <person name="Sykes S."/>
            <person name="White J."/>
            <person name="Yandava C."/>
            <person name="Haas B."/>
            <person name="Nusbaum C."/>
            <person name="Birren B."/>
        </authorList>
    </citation>
    <scope>NUCLEOTIDE SEQUENCE</scope>
    <source>
        <strain evidence="3">ATCC 30864</strain>
    </source>
</reference>
<accession>A0A0D2WYT6</accession>
<dbReference type="PANTHER" id="PTHR36960">
    <property type="entry name" value="SI:DKEY-32E6.3"/>
    <property type="match status" value="1"/>
</dbReference>